<reference evidence="3" key="2">
    <citation type="submission" date="2015-01" db="EMBL/GenBank/DDBJ databases">
        <title>Evolutionary Origins and Diversification of the Mycorrhizal Mutualists.</title>
        <authorList>
            <consortium name="DOE Joint Genome Institute"/>
            <consortium name="Mycorrhizal Genomics Consortium"/>
            <person name="Kohler A."/>
            <person name="Kuo A."/>
            <person name="Nagy L.G."/>
            <person name="Floudas D."/>
            <person name="Copeland A."/>
            <person name="Barry K.W."/>
            <person name="Cichocki N."/>
            <person name="Veneault-Fourrey C."/>
            <person name="LaButti K."/>
            <person name="Lindquist E.A."/>
            <person name="Lipzen A."/>
            <person name="Lundell T."/>
            <person name="Morin E."/>
            <person name="Murat C."/>
            <person name="Riley R."/>
            <person name="Ohm R."/>
            <person name="Sun H."/>
            <person name="Tunlid A."/>
            <person name="Henrissat B."/>
            <person name="Grigoriev I.V."/>
            <person name="Hibbett D.S."/>
            <person name="Martin F."/>
        </authorList>
    </citation>
    <scope>NUCLEOTIDE SEQUENCE [LARGE SCALE GENOMIC DNA]</scope>
    <source>
        <strain evidence="3">h7</strain>
    </source>
</reference>
<dbReference type="Proteomes" id="UP000053424">
    <property type="component" value="Unassembled WGS sequence"/>
</dbReference>
<sequence length="55" mass="5559">MDSFTYITPTEAPADTEKGGSGGNAYCVVARTTPVENPADMEKGGSGGNAYCVVA</sequence>
<gene>
    <name evidence="2" type="ORF">M413DRAFT_446958</name>
</gene>
<dbReference type="EMBL" id="KN831785">
    <property type="protein sequence ID" value="KIM39454.1"/>
    <property type="molecule type" value="Genomic_DNA"/>
</dbReference>
<evidence type="ECO:0000313" key="2">
    <source>
        <dbReference type="EMBL" id="KIM39454.1"/>
    </source>
</evidence>
<dbReference type="OrthoDB" id="2972168at2759"/>
<proteinExistence type="predicted"/>
<evidence type="ECO:0000313" key="3">
    <source>
        <dbReference type="Proteomes" id="UP000053424"/>
    </source>
</evidence>
<feature type="region of interest" description="Disordered" evidence="1">
    <location>
        <begin position="1"/>
        <end position="21"/>
    </location>
</feature>
<protein>
    <submittedName>
        <fullName evidence="2">Uncharacterized protein</fullName>
    </submittedName>
</protein>
<name>A0A0C3C5C2_HEBCY</name>
<accession>A0A0C3C5C2</accession>
<dbReference type="AlphaFoldDB" id="A0A0C3C5C2"/>
<organism evidence="2 3">
    <name type="scientific">Hebeloma cylindrosporum</name>
    <dbReference type="NCBI Taxonomy" id="76867"/>
    <lineage>
        <taxon>Eukaryota</taxon>
        <taxon>Fungi</taxon>
        <taxon>Dikarya</taxon>
        <taxon>Basidiomycota</taxon>
        <taxon>Agaricomycotina</taxon>
        <taxon>Agaricomycetes</taxon>
        <taxon>Agaricomycetidae</taxon>
        <taxon>Agaricales</taxon>
        <taxon>Agaricineae</taxon>
        <taxon>Hymenogastraceae</taxon>
        <taxon>Hebeloma</taxon>
    </lineage>
</organism>
<reference evidence="2 3" key="1">
    <citation type="submission" date="2014-04" db="EMBL/GenBank/DDBJ databases">
        <authorList>
            <consortium name="DOE Joint Genome Institute"/>
            <person name="Kuo A."/>
            <person name="Gay G."/>
            <person name="Dore J."/>
            <person name="Kohler A."/>
            <person name="Nagy L.G."/>
            <person name="Floudas D."/>
            <person name="Copeland A."/>
            <person name="Barry K.W."/>
            <person name="Cichocki N."/>
            <person name="Veneault-Fourrey C."/>
            <person name="LaButti K."/>
            <person name="Lindquist E.A."/>
            <person name="Lipzen A."/>
            <person name="Lundell T."/>
            <person name="Morin E."/>
            <person name="Murat C."/>
            <person name="Sun H."/>
            <person name="Tunlid A."/>
            <person name="Henrissat B."/>
            <person name="Grigoriev I.V."/>
            <person name="Hibbett D.S."/>
            <person name="Martin F."/>
            <person name="Nordberg H.P."/>
            <person name="Cantor M.N."/>
            <person name="Hua S.X."/>
        </authorList>
    </citation>
    <scope>NUCLEOTIDE SEQUENCE [LARGE SCALE GENOMIC DNA]</scope>
    <source>
        <strain evidence="3">h7</strain>
    </source>
</reference>
<dbReference type="HOGENOM" id="CLU_194716_0_0_1"/>
<keyword evidence="3" id="KW-1185">Reference proteome</keyword>
<evidence type="ECO:0000256" key="1">
    <source>
        <dbReference type="SAM" id="MobiDB-lite"/>
    </source>
</evidence>